<dbReference type="PANTHER" id="PTHR30442:SF0">
    <property type="entry name" value="FE(3+) DICITRATE TRANSPORT PROTEIN FECA"/>
    <property type="match status" value="1"/>
</dbReference>
<reference evidence="13 14" key="1">
    <citation type="submission" date="2020-07" db="EMBL/GenBank/DDBJ databases">
        <title>Spirosoma foliorum sp. nov., isolated from the leaves on the Nejang mountain Korea, Republic of.</title>
        <authorList>
            <person name="Ho H."/>
            <person name="Lee Y.-J."/>
            <person name="Nurcahyanto D.-A."/>
            <person name="Kim S.-G."/>
        </authorList>
    </citation>
    <scope>NUCLEOTIDE SEQUENCE [LARGE SCALE GENOMIC DNA]</scope>
    <source>
        <strain evidence="13 14">PL0136</strain>
    </source>
</reference>
<evidence type="ECO:0000256" key="5">
    <source>
        <dbReference type="ARBA" id="ARBA00023077"/>
    </source>
</evidence>
<comment type="subcellular location">
    <subcellularLocation>
        <location evidence="1 8">Cell outer membrane</location>
        <topology evidence="1 8">Multi-pass membrane protein</topology>
    </subcellularLocation>
</comment>
<feature type="domain" description="TonB-dependent receptor-like beta-barrel" evidence="11">
    <location>
        <begin position="353"/>
        <end position="780"/>
    </location>
</feature>
<sequence>MSGLRTRQHRLKISGLFLFSFFSTTTFAQYQLLGTVQARHDGTAIQGVTIYLNNGKRQALTDSLGRFVFANLSKGQYVLHTSAPDFKATKQTFTLAEHDLSVRIQLTSRQETLAEVTVTDKQSDFGFTRMRGVESMGIYEGKKSEVIIPDQLVANLSTNNARQIYARVAGLNIWENEGAGLQLSIGGRGLDPNRSSNFNVRQNGYDISADALGYPESYYTPPTEAVGRIQIVRGAASLQYGTQFGGLLNFVMKKPVADRKFELTARQTIGSFGFYNAFTSASGTVGKLSYYTFFQYKKGDSWRPNSHFTNYTAFADIDYHVSEKTTLGVDITQMSYLAQQPGGLTDDMFRENPRQSNRERNWFKVNWTMPALHFDHKFNTNNEFNLRVFGLYAYRYSLGFRPNRVASIDDNSERDLIKGDFQNWGTEARYLKRYTLSKQQAVLLVGGRYYHGFNHSVQGLGSTDKDADFNFISDANAISYDYRFPNRNVSAFAENIFYIGEKVSITPGIRFEYIKTTADGFYGTITRDLAGNIINSVSTTEYRTNGRQFVLGGIGISYKPVPQLDIYGNLSQNYRSITFTDMRIANPSSVIDPNMQDEKGYSLDLGIRSTQTTLYNFDISAFYLNYNNRIGEVQFYDANDRVLRRRGNIGQAVIMGIESYAEGDFLRLANPANPNVSGVIFANVALIHSTYKASEISGVVGNQVEFVPNLNLKSGIRLGYKNLKGSFQYTHLSNQFSDATNATEGGVSAVLGLIPAYTILDASLSYQFTRFRLEGSLNNLANATYFTRRATGYPGPGILPSDGRSVYVTIQIKL</sequence>
<dbReference type="InterPro" id="IPR012910">
    <property type="entry name" value="Plug_dom"/>
</dbReference>
<keyword evidence="6 8" id="KW-0472">Membrane</keyword>
<evidence type="ECO:0000256" key="7">
    <source>
        <dbReference type="ARBA" id="ARBA00023237"/>
    </source>
</evidence>
<dbReference type="KEGG" id="sfol:H3H32_36245"/>
<dbReference type="InterPro" id="IPR008969">
    <property type="entry name" value="CarboxyPept-like_regulatory"/>
</dbReference>
<dbReference type="AlphaFoldDB" id="A0A7G5H7W0"/>
<dbReference type="Pfam" id="PF07715">
    <property type="entry name" value="Plug"/>
    <property type="match status" value="1"/>
</dbReference>
<evidence type="ECO:0000256" key="1">
    <source>
        <dbReference type="ARBA" id="ARBA00004571"/>
    </source>
</evidence>
<evidence type="ECO:0000256" key="4">
    <source>
        <dbReference type="ARBA" id="ARBA00022692"/>
    </source>
</evidence>
<name>A0A7G5H7W0_9BACT</name>
<keyword evidence="4 8" id="KW-0812">Transmembrane</keyword>
<keyword evidence="13" id="KW-0675">Receptor</keyword>
<proteinExistence type="inferred from homology"/>
<feature type="signal peptide" evidence="10">
    <location>
        <begin position="1"/>
        <end position="28"/>
    </location>
</feature>
<dbReference type="EMBL" id="CP059732">
    <property type="protein sequence ID" value="QMW07202.1"/>
    <property type="molecule type" value="Genomic_DNA"/>
</dbReference>
<evidence type="ECO:0000256" key="9">
    <source>
        <dbReference type="RuleBase" id="RU003357"/>
    </source>
</evidence>
<keyword evidence="5 9" id="KW-0798">TonB box</keyword>
<feature type="chain" id="PRO_5028993347" evidence="10">
    <location>
        <begin position="29"/>
        <end position="814"/>
    </location>
</feature>
<dbReference type="InterPro" id="IPR036942">
    <property type="entry name" value="Beta-barrel_TonB_sf"/>
</dbReference>
<dbReference type="Proteomes" id="UP000515369">
    <property type="component" value="Chromosome"/>
</dbReference>
<keyword evidence="10" id="KW-0732">Signal</keyword>
<dbReference type="PANTHER" id="PTHR30442">
    <property type="entry name" value="IRON III DICITRATE TRANSPORT PROTEIN FECA"/>
    <property type="match status" value="1"/>
</dbReference>
<feature type="domain" description="TonB-dependent receptor plug" evidence="12">
    <location>
        <begin position="146"/>
        <end position="243"/>
    </location>
</feature>
<protein>
    <submittedName>
        <fullName evidence="13">TonB-dependent receptor</fullName>
    </submittedName>
</protein>
<organism evidence="13 14">
    <name type="scientific">Spirosoma foliorum</name>
    <dbReference type="NCBI Taxonomy" id="2710596"/>
    <lineage>
        <taxon>Bacteria</taxon>
        <taxon>Pseudomonadati</taxon>
        <taxon>Bacteroidota</taxon>
        <taxon>Cytophagia</taxon>
        <taxon>Cytophagales</taxon>
        <taxon>Cytophagaceae</taxon>
        <taxon>Spirosoma</taxon>
    </lineage>
</organism>
<evidence type="ECO:0000259" key="12">
    <source>
        <dbReference type="Pfam" id="PF07715"/>
    </source>
</evidence>
<evidence type="ECO:0000256" key="3">
    <source>
        <dbReference type="ARBA" id="ARBA00022452"/>
    </source>
</evidence>
<dbReference type="SUPFAM" id="SSF56935">
    <property type="entry name" value="Porins"/>
    <property type="match status" value="1"/>
</dbReference>
<dbReference type="Gene3D" id="2.170.130.10">
    <property type="entry name" value="TonB-dependent receptor, plug domain"/>
    <property type="match status" value="1"/>
</dbReference>
<dbReference type="InterPro" id="IPR039426">
    <property type="entry name" value="TonB-dep_rcpt-like"/>
</dbReference>
<gene>
    <name evidence="13" type="ORF">H3H32_36245</name>
</gene>
<keyword evidence="7 8" id="KW-0998">Cell outer membrane</keyword>
<evidence type="ECO:0000256" key="8">
    <source>
        <dbReference type="PROSITE-ProRule" id="PRU01360"/>
    </source>
</evidence>
<evidence type="ECO:0000259" key="11">
    <source>
        <dbReference type="Pfam" id="PF00593"/>
    </source>
</evidence>
<dbReference type="GO" id="GO:0009279">
    <property type="term" value="C:cell outer membrane"/>
    <property type="evidence" value="ECO:0007669"/>
    <property type="project" value="UniProtKB-SubCell"/>
</dbReference>
<comment type="similarity">
    <text evidence="8 9">Belongs to the TonB-dependent receptor family.</text>
</comment>
<keyword evidence="2 8" id="KW-0813">Transport</keyword>
<dbReference type="SUPFAM" id="SSF49464">
    <property type="entry name" value="Carboxypeptidase regulatory domain-like"/>
    <property type="match status" value="1"/>
</dbReference>
<dbReference type="InterPro" id="IPR000531">
    <property type="entry name" value="Beta-barrel_TonB"/>
</dbReference>
<evidence type="ECO:0000313" key="13">
    <source>
        <dbReference type="EMBL" id="QMW07202.1"/>
    </source>
</evidence>
<accession>A0A7G5H7W0</accession>
<dbReference type="PROSITE" id="PS52016">
    <property type="entry name" value="TONB_DEPENDENT_REC_3"/>
    <property type="match status" value="1"/>
</dbReference>
<keyword evidence="3 8" id="KW-1134">Transmembrane beta strand</keyword>
<dbReference type="GO" id="GO:0033214">
    <property type="term" value="P:siderophore-iron import into cell"/>
    <property type="evidence" value="ECO:0007669"/>
    <property type="project" value="TreeGrafter"/>
</dbReference>
<evidence type="ECO:0000256" key="6">
    <source>
        <dbReference type="ARBA" id="ARBA00023136"/>
    </source>
</evidence>
<dbReference type="InterPro" id="IPR037066">
    <property type="entry name" value="Plug_dom_sf"/>
</dbReference>
<evidence type="ECO:0000313" key="14">
    <source>
        <dbReference type="Proteomes" id="UP000515369"/>
    </source>
</evidence>
<dbReference type="Pfam" id="PF13620">
    <property type="entry name" value="CarboxypepD_reg"/>
    <property type="match status" value="1"/>
</dbReference>
<evidence type="ECO:0000256" key="2">
    <source>
        <dbReference type="ARBA" id="ARBA00022448"/>
    </source>
</evidence>
<dbReference type="Pfam" id="PF00593">
    <property type="entry name" value="TonB_dep_Rec_b-barrel"/>
    <property type="match status" value="1"/>
</dbReference>
<keyword evidence="14" id="KW-1185">Reference proteome</keyword>
<dbReference type="RefSeq" id="WP_182464592.1">
    <property type="nucleotide sequence ID" value="NZ_CP059732.1"/>
</dbReference>
<evidence type="ECO:0000256" key="10">
    <source>
        <dbReference type="SAM" id="SignalP"/>
    </source>
</evidence>
<dbReference type="Gene3D" id="2.60.40.1120">
    <property type="entry name" value="Carboxypeptidase-like, regulatory domain"/>
    <property type="match status" value="1"/>
</dbReference>
<dbReference type="Gene3D" id="2.40.170.20">
    <property type="entry name" value="TonB-dependent receptor, beta-barrel domain"/>
    <property type="match status" value="1"/>
</dbReference>